<feature type="transmembrane region" description="Helical" evidence="1">
    <location>
        <begin position="7"/>
        <end position="26"/>
    </location>
</feature>
<feature type="transmembrane region" description="Helical" evidence="1">
    <location>
        <begin position="38"/>
        <end position="65"/>
    </location>
</feature>
<dbReference type="EMBL" id="CP021376">
    <property type="protein sequence ID" value="ART79550.1"/>
    <property type="molecule type" value="Genomic_DNA"/>
</dbReference>
<dbReference type="RefSeq" id="WP_086963423.1">
    <property type="nucleotide sequence ID" value="NZ_CP021376.1"/>
</dbReference>
<feature type="transmembrane region" description="Helical" evidence="1">
    <location>
        <begin position="86"/>
        <end position="106"/>
    </location>
</feature>
<proteinExistence type="predicted"/>
<evidence type="ECO:0000313" key="2">
    <source>
        <dbReference type="EMBL" id="ART79550.1"/>
    </source>
</evidence>
<keyword evidence="1" id="KW-0812">Transmembrane</keyword>
<keyword evidence="1" id="KW-0472">Membrane</keyword>
<keyword evidence="1" id="KW-1133">Transmembrane helix</keyword>
<name>A0A1Y0CW26_9GAMM</name>
<keyword evidence="3" id="KW-1185">Reference proteome</keyword>
<dbReference type="KEGG" id="ocm:CBP12_04785"/>
<gene>
    <name evidence="2" type="ORF">CBP12_04785</name>
</gene>
<dbReference type="AlphaFoldDB" id="A0A1Y0CW26"/>
<feature type="transmembrane region" description="Helical" evidence="1">
    <location>
        <begin position="112"/>
        <end position="132"/>
    </location>
</feature>
<sequence length="152" mass="17271">MINKDFCSIYFWVHSSFSALSIGYFLSLLSASSQVQEALAISFASICFCISLIVNSGMAIFLLWFGNSEAMINRIYPLYPWHNLKSVPTIAIISFLVGLVFLLGFYSYWLVLLAITTSVIVYIVIGNTWHTLMDEDFKSKLQQLRDLDKDSK</sequence>
<evidence type="ECO:0000256" key="1">
    <source>
        <dbReference type="SAM" id="Phobius"/>
    </source>
</evidence>
<accession>A0A1Y0CW26</accession>
<dbReference type="Proteomes" id="UP000243793">
    <property type="component" value="Chromosome"/>
</dbReference>
<reference evidence="3" key="1">
    <citation type="submission" date="2017-05" db="EMBL/GenBank/DDBJ databases">
        <authorList>
            <person name="Sung H."/>
        </authorList>
    </citation>
    <scope>NUCLEOTIDE SEQUENCE [LARGE SCALE GENOMIC DNA]</scope>
    <source>
        <strain evidence="3">AMac2203</strain>
    </source>
</reference>
<protein>
    <submittedName>
        <fullName evidence="2">Uncharacterized protein</fullName>
    </submittedName>
</protein>
<evidence type="ECO:0000313" key="3">
    <source>
        <dbReference type="Proteomes" id="UP000243793"/>
    </source>
</evidence>
<organism evidence="2 3">
    <name type="scientific">Oceanisphaera avium</name>
    <dbReference type="NCBI Taxonomy" id="1903694"/>
    <lineage>
        <taxon>Bacteria</taxon>
        <taxon>Pseudomonadati</taxon>
        <taxon>Pseudomonadota</taxon>
        <taxon>Gammaproteobacteria</taxon>
        <taxon>Aeromonadales</taxon>
        <taxon>Aeromonadaceae</taxon>
        <taxon>Oceanisphaera</taxon>
    </lineage>
</organism>